<protein>
    <submittedName>
        <fullName evidence="1">Heme NO binding domain-containing protein</fullName>
    </submittedName>
</protein>
<dbReference type="EMBL" id="JSUQ01000001">
    <property type="protein sequence ID" value="KHQ55387.1"/>
    <property type="molecule type" value="Genomic_DNA"/>
</dbReference>
<gene>
    <name evidence="1" type="ORF">OA50_00423</name>
</gene>
<dbReference type="InterPro" id="IPR024096">
    <property type="entry name" value="NO_sig/Golgi_transp_ligand-bd"/>
</dbReference>
<dbReference type="STRING" id="561184.SAMN05216376_103426"/>
<dbReference type="PATRIC" id="fig|1515334.3.peg.426"/>
<sequence length="201" mass="21820">MMHGLILRTFQVFVEDTYGPGIWADIAEKAGLEVPDFEAMLNYAPETYSALIGAAETVLDKPAEAIWEDVGTYLVSHPNSEGLRRLLRFGGVDFIEFLHSLDDLPDRSRLVVADLVLPDLELTDNGNTQFKLRVGGGLPGFGYVMMGVLRAMADDYGALVLLDTESGHRGEQYLMVTVIETAYAEGREFELAAGSGGAGEG</sequence>
<dbReference type="InterPro" id="IPR038158">
    <property type="entry name" value="H-NOX_domain_sf"/>
</dbReference>
<dbReference type="Proteomes" id="UP000030960">
    <property type="component" value="Unassembled WGS sequence"/>
</dbReference>
<name>A0A0B3S554_9RHOB</name>
<dbReference type="Gene3D" id="3.90.1520.10">
    <property type="entry name" value="H-NOX domain"/>
    <property type="match status" value="1"/>
</dbReference>
<dbReference type="SUPFAM" id="SSF111126">
    <property type="entry name" value="Ligand-binding domain in the NO signalling and Golgi transport"/>
    <property type="match status" value="1"/>
</dbReference>
<dbReference type="PANTHER" id="PTHR45655:SF13">
    <property type="entry name" value="SOLUBLE GUANYLATE CYCLASE GCY-32-RELATED"/>
    <property type="match status" value="1"/>
</dbReference>
<keyword evidence="2" id="KW-1185">Reference proteome</keyword>
<dbReference type="InterPro" id="IPR011644">
    <property type="entry name" value="Heme_NO-bd"/>
</dbReference>
<dbReference type="Pfam" id="PF07700">
    <property type="entry name" value="HNOB"/>
    <property type="match status" value="1"/>
</dbReference>
<dbReference type="GO" id="GO:0020037">
    <property type="term" value="F:heme binding"/>
    <property type="evidence" value="ECO:0007669"/>
    <property type="project" value="InterPro"/>
</dbReference>
<comment type="caution">
    <text evidence="1">The sequence shown here is derived from an EMBL/GenBank/DDBJ whole genome shotgun (WGS) entry which is preliminary data.</text>
</comment>
<dbReference type="AlphaFoldDB" id="A0A0B3S554"/>
<proteinExistence type="predicted"/>
<accession>A0A0B3S554</accession>
<dbReference type="PANTHER" id="PTHR45655">
    <property type="entry name" value="GUANYLATE CYCLASE SOLUBLE SUBUNIT BETA-2"/>
    <property type="match status" value="1"/>
</dbReference>
<reference evidence="1 2" key="1">
    <citation type="submission" date="2014-10" db="EMBL/GenBank/DDBJ databases">
        <title>Genome sequence of Ponticoccus sp. strain UMTAT08 isolated from clonal culture of toxic dinoflagellate Alexandrium tamiyavanichii.</title>
        <authorList>
            <person name="Gan H.Y."/>
            <person name="Muhd D.-D."/>
            <person name="Mohd Noor M.E."/>
            <person name="Yeong Y.S."/>
            <person name="Usup G."/>
        </authorList>
    </citation>
    <scope>NUCLEOTIDE SEQUENCE [LARGE SCALE GENOMIC DNA]</scope>
    <source>
        <strain evidence="1 2">UMTAT08</strain>
    </source>
</reference>
<evidence type="ECO:0000313" key="2">
    <source>
        <dbReference type="Proteomes" id="UP000030960"/>
    </source>
</evidence>
<evidence type="ECO:0000313" key="1">
    <source>
        <dbReference type="EMBL" id="KHQ55387.1"/>
    </source>
</evidence>
<organism evidence="1 2">
    <name type="scientific">Mameliella alba</name>
    <dbReference type="NCBI Taxonomy" id="561184"/>
    <lineage>
        <taxon>Bacteria</taxon>
        <taxon>Pseudomonadati</taxon>
        <taxon>Pseudomonadota</taxon>
        <taxon>Alphaproteobacteria</taxon>
        <taxon>Rhodobacterales</taxon>
        <taxon>Roseobacteraceae</taxon>
        <taxon>Mameliella</taxon>
    </lineage>
</organism>